<feature type="non-terminal residue" evidence="1">
    <location>
        <position position="1"/>
    </location>
</feature>
<sequence>VNEEMYVKNAISELIKGKAELPIKILVKDIVFQIKNQFHEVYESKEIVAIAERMNLEISRLAKGTIVIMRKIPKDEGNVGNEAK</sequence>
<name>A0A382M189_9ZZZZ</name>
<organism evidence="1">
    <name type="scientific">marine metagenome</name>
    <dbReference type="NCBI Taxonomy" id="408172"/>
    <lineage>
        <taxon>unclassified sequences</taxon>
        <taxon>metagenomes</taxon>
        <taxon>ecological metagenomes</taxon>
    </lineage>
</organism>
<reference evidence="1" key="1">
    <citation type="submission" date="2018-05" db="EMBL/GenBank/DDBJ databases">
        <authorList>
            <person name="Lanie J.A."/>
            <person name="Ng W.-L."/>
            <person name="Kazmierczak K.M."/>
            <person name="Andrzejewski T.M."/>
            <person name="Davidsen T.M."/>
            <person name="Wayne K.J."/>
            <person name="Tettelin H."/>
            <person name="Glass J.I."/>
            <person name="Rusch D."/>
            <person name="Podicherti R."/>
            <person name="Tsui H.-C.T."/>
            <person name="Winkler M.E."/>
        </authorList>
    </citation>
    <scope>NUCLEOTIDE SEQUENCE</scope>
</reference>
<proteinExistence type="predicted"/>
<gene>
    <name evidence="1" type="ORF">METZ01_LOCUS295497</name>
</gene>
<accession>A0A382M189</accession>
<dbReference type="EMBL" id="UINC01090578">
    <property type="protein sequence ID" value="SVC42643.1"/>
    <property type="molecule type" value="Genomic_DNA"/>
</dbReference>
<evidence type="ECO:0000313" key="1">
    <source>
        <dbReference type="EMBL" id="SVC42643.1"/>
    </source>
</evidence>
<dbReference type="AlphaFoldDB" id="A0A382M189"/>
<protein>
    <submittedName>
        <fullName evidence="1">Uncharacterized protein</fullName>
    </submittedName>
</protein>